<dbReference type="PIRSF" id="PIRSF019455">
    <property type="entry name" value="CopR_AtkY"/>
    <property type="match status" value="1"/>
</dbReference>
<sequence>MQTPPTEREMAILKVLWAIGEGTVREVRQQLAPETGAHFNTIQTQLRIMDEKGLVAHRAEGRTFYYRAVCTRSQVSQHFLQSVFDGAVNELMLNMLDSTRLSDAELNDLERMIADARQKRESKRKGRK</sequence>
<dbReference type="GO" id="GO:0003677">
    <property type="term" value="F:DNA binding"/>
    <property type="evidence" value="ECO:0007669"/>
    <property type="project" value="UniProtKB-KW"/>
</dbReference>
<dbReference type="SUPFAM" id="SSF46785">
    <property type="entry name" value="Winged helix' DNA-binding domain"/>
    <property type="match status" value="1"/>
</dbReference>
<keyword evidence="3" id="KW-0238">DNA-binding</keyword>
<dbReference type="eggNOG" id="COG3682">
    <property type="taxonomic scope" value="Bacteria"/>
</dbReference>
<comment type="similarity">
    <text evidence="1">Belongs to the BlaI transcriptional regulatory family.</text>
</comment>
<dbReference type="InterPro" id="IPR036388">
    <property type="entry name" value="WH-like_DNA-bd_sf"/>
</dbReference>
<evidence type="ECO:0000313" key="5">
    <source>
        <dbReference type="EMBL" id="ADY61471.1"/>
    </source>
</evidence>
<dbReference type="AlphaFoldDB" id="F0STK2"/>
<dbReference type="Proteomes" id="UP000006860">
    <property type="component" value="Chromosome"/>
</dbReference>
<keyword evidence="2" id="KW-0805">Transcription regulation</keyword>
<gene>
    <name evidence="5" type="ordered locus">Plabr_3893</name>
</gene>
<dbReference type="RefSeq" id="WP_013630188.1">
    <property type="nucleotide sequence ID" value="NC_015174.1"/>
</dbReference>
<dbReference type="Pfam" id="PF03965">
    <property type="entry name" value="Penicillinase_R"/>
    <property type="match status" value="1"/>
</dbReference>
<dbReference type="STRING" id="756272.Plabr_3893"/>
<dbReference type="HOGENOM" id="CLU_119090_4_2_0"/>
<dbReference type="Gene3D" id="1.10.10.10">
    <property type="entry name" value="Winged helix-like DNA-binding domain superfamily/Winged helix DNA-binding domain"/>
    <property type="match status" value="1"/>
</dbReference>
<dbReference type="KEGG" id="pbs:Plabr_3893"/>
<dbReference type="GO" id="GO:0045892">
    <property type="term" value="P:negative regulation of DNA-templated transcription"/>
    <property type="evidence" value="ECO:0007669"/>
    <property type="project" value="InterPro"/>
</dbReference>
<keyword evidence="4" id="KW-0804">Transcription</keyword>
<protein>
    <submittedName>
        <fullName evidence="5">Transcriptional repressor, CopY family</fullName>
    </submittedName>
</protein>
<evidence type="ECO:0000256" key="1">
    <source>
        <dbReference type="ARBA" id="ARBA00011046"/>
    </source>
</evidence>
<proteinExistence type="inferred from homology"/>
<dbReference type="InterPro" id="IPR036390">
    <property type="entry name" value="WH_DNA-bd_sf"/>
</dbReference>
<evidence type="ECO:0000256" key="2">
    <source>
        <dbReference type="ARBA" id="ARBA00023015"/>
    </source>
</evidence>
<dbReference type="EMBL" id="CP002546">
    <property type="protein sequence ID" value="ADY61471.1"/>
    <property type="molecule type" value="Genomic_DNA"/>
</dbReference>
<name>F0STK2_RUBBR</name>
<evidence type="ECO:0000313" key="6">
    <source>
        <dbReference type="Proteomes" id="UP000006860"/>
    </source>
</evidence>
<dbReference type="OrthoDB" id="276583at2"/>
<reference evidence="6" key="1">
    <citation type="submission" date="2011-02" db="EMBL/GenBank/DDBJ databases">
        <title>The complete genome of Planctomyces brasiliensis DSM 5305.</title>
        <authorList>
            <person name="Lucas S."/>
            <person name="Copeland A."/>
            <person name="Lapidus A."/>
            <person name="Bruce D."/>
            <person name="Goodwin L."/>
            <person name="Pitluck S."/>
            <person name="Kyrpides N."/>
            <person name="Mavromatis K."/>
            <person name="Pagani I."/>
            <person name="Ivanova N."/>
            <person name="Ovchinnikova G."/>
            <person name="Lu M."/>
            <person name="Detter J.C."/>
            <person name="Han C."/>
            <person name="Land M."/>
            <person name="Hauser L."/>
            <person name="Markowitz V."/>
            <person name="Cheng J.-F."/>
            <person name="Hugenholtz P."/>
            <person name="Woyke T."/>
            <person name="Wu D."/>
            <person name="Tindall B."/>
            <person name="Pomrenke H.G."/>
            <person name="Brambilla E."/>
            <person name="Klenk H.-P."/>
            <person name="Eisen J.A."/>
        </authorList>
    </citation>
    <scope>NUCLEOTIDE SEQUENCE [LARGE SCALE GENOMIC DNA]</scope>
    <source>
        <strain evidence="6">ATCC 49424 / DSM 5305 / JCM 21570 / NBRC 103401 / IFAM 1448</strain>
    </source>
</reference>
<dbReference type="InterPro" id="IPR005650">
    <property type="entry name" value="BlaI_family"/>
</dbReference>
<keyword evidence="6" id="KW-1185">Reference proteome</keyword>
<dbReference type="Gene3D" id="1.10.4040.10">
    <property type="entry name" value="Penicillinase repressor domain"/>
    <property type="match status" value="1"/>
</dbReference>
<organism evidence="5 6">
    <name type="scientific">Rubinisphaera brasiliensis (strain ATCC 49424 / DSM 5305 / JCM 21570 / IAM 15109 / NBRC 103401 / IFAM 1448)</name>
    <name type="common">Planctomyces brasiliensis</name>
    <dbReference type="NCBI Taxonomy" id="756272"/>
    <lineage>
        <taxon>Bacteria</taxon>
        <taxon>Pseudomonadati</taxon>
        <taxon>Planctomycetota</taxon>
        <taxon>Planctomycetia</taxon>
        <taxon>Planctomycetales</taxon>
        <taxon>Planctomycetaceae</taxon>
        <taxon>Rubinisphaera</taxon>
    </lineage>
</organism>
<accession>F0STK2</accession>
<evidence type="ECO:0000256" key="3">
    <source>
        <dbReference type="ARBA" id="ARBA00023125"/>
    </source>
</evidence>
<evidence type="ECO:0000256" key="4">
    <source>
        <dbReference type="ARBA" id="ARBA00023163"/>
    </source>
</evidence>